<reference evidence="1 2" key="1">
    <citation type="submission" date="2018-03" db="EMBL/GenBank/DDBJ databases">
        <authorList>
            <person name="Keele B.F."/>
        </authorList>
    </citation>
    <scope>NUCLEOTIDE SEQUENCE [LARGE SCALE GENOMIC DNA]</scope>
    <source>
        <strain evidence="1 2">CECT 8504</strain>
    </source>
</reference>
<dbReference type="InterPro" id="IPR049245">
    <property type="entry name" value="DUF6880"/>
</dbReference>
<dbReference type="Proteomes" id="UP000244912">
    <property type="component" value="Unassembled WGS sequence"/>
</dbReference>
<dbReference type="AlphaFoldDB" id="A0A2R8C263"/>
<sequence length="478" mass="53146">MSKKTLNQANLEKLGAKKLAALVMELVQGSAALQRRARMEISAAQGPREVAPNLRKRFAPLRRASGFVDWRKQRALVKDLEGLLGMIETTIAPDDPNDAFELLWSFLQLAPSVHERMDDSNGAVGGVMSEAVRLIAKISPRISKDPFALAERVLDAVADAGYGEFDEIIPAMAEALGHDGLEHLKRITQTWADAPPTEQEFERYRGYGLMSSPEDSVRRNKQSTRSIILADVADAQGDVDAYMARYSEEQLTNGTIAPDVARRLLEAGRVDEAFEIVTRACAAEDGKPFRMFHYVLGEVYEECLERQGKTDVLKAHLWKTFEQTLSATSLRKYLKLLPDFDDIEAEEAALDFAETYPHLEAAISFLVDWPSHERAARVVVARAEDLNGDSYHTLSKAADALEAEHPLAATLMRRAMVVDTLTGGKSTRYRHAARHLAECQASDAAIEDYAGNPSQTQFFAVLKQEHGRKHGCWRLVEP</sequence>
<proteinExistence type="predicted"/>
<name>A0A2R8C263_9RHOB</name>
<keyword evidence="2" id="KW-1185">Reference proteome</keyword>
<dbReference type="EMBL" id="ONZF01000023">
    <property type="protein sequence ID" value="SPJ26480.1"/>
    <property type="molecule type" value="Genomic_DNA"/>
</dbReference>
<dbReference type="RefSeq" id="WP_108896159.1">
    <property type="nucleotide sequence ID" value="NZ_ONZF01000023.1"/>
</dbReference>
<accession>A0A2R8C263</accession>
<gene>
    <name evidence="1" type="ORF">PAA8504_04342</name>
</gene>
<dbReference type="OrthoDB" id="7183688at2"/>
<organism evidence="1 2">
    <name type="scientific">Palleronia abyssalis</name>
    <dbReference type="NCBI Taxonomy" id="1501240"/>
    <lineage>
        <taxon>Bacteria</taxon>
        <taxon>Pseudomonadati</taxon>
        <taxon>Pseudomonadota</taxon>
        <taxon>Alphaproteobacteria</taxon>
        <taxon>Rhodobacterales</taxon>
        <taxon>Roseobacteraceae</taxon>
        <taxon>Palleronia</taxon>
    </lineage>
</organism>
<evidence type="ECO:0000313" key="1">
    <source>
        <dbReference type="EMBL" id="SPJ26480.1"/>
    </source>
</evidence>
<protein>
    <submittedName>
        <fullName evidence="1">Uncharacterized protein</fullName>
    </submittedName>
</protein>
<evidence type="ECO:0000313" key="2">
    <source>
        <dbReference type="Proteomes" id="UP000244912"/>
    </source>
</evidence>
<dbReference type="Pfam" id="PF21810">
    <property type="entry name" value="DUF6880"/>
    <property type="match status" value="1"/>
</dbReference>